<proteinExistence type="predicted"/>
<dbReference type="PANTHER" id="PTHR33428:SF14">
    <property type="entry name" value="CARBOXYLESTERASE TYPE B DOMAIN-CONTAINING PROTEIN"/>
    <property type="match status" value="1"/>
</dbReference>
<sequence length="931" mass="94163">MSALSAPSVREPVYDCAQVVVVSGYVPGARVDVYAIPPGGRSAVLIGGGVSNSATGQVFGVDSSKVVANATIQATQSYGGNLSPPSPDVAVQSPLAITPPVLHAPLYECASCLEVDGVLAGSLAEAHAGAALLGQASGYGGAVEVGLSPALASGQSISARQVHCGTPSQPSPPVSVTGFRKGGEKKLPVLELGGPVYACQQYVSASGCTPGALVTLLANGVPVTKACAGGTSVTLWGPGPGFSEGASLTATQELCGAGGDPTLPITVVSAAEIPRPALRGPLYGGDTAVTSAMTVAGEVVEIRADGNTIGAGGAGGGDATLNVDPPLVAGQRVTVLVSLCDEKKESLPLVVSSRPDMVPPPAVEPPLFACATAVPVGGCLPGSRLRVFGSAGGATVLIGTARTFASGALVGVVGLLQAGWRITATQEVGGVESLPSPAVTVQPGPAPPKPRIQQPLYPCAACVQVLDVVPGARVDVYQDGLWIGGADAAAKSADVGVHPGLQPGSTITATQTVCGKVSGAATAKVVSKSPPLPPPRIGPAFAGDSYLAVDGLVPGAVVEVEETSVYRLVIGSACAESPRAGVWLSVPLFAGAVLQARQRLCEPSRPSSEVKVSEPQAWPLGPGQHGAGSVTVTDVPISDRVQWQEGQTNGVSFVRPAKNAAMIFYPATADGDATPVASGGPFPVVVYGHAKRFPQALLPDEAPCPGAPADTAHDYERVTGILSQLARWGFISIAPDLSWLTTAGVSDWAQVLQDALDYIAARNGDSSSRFHNQVMTSAPGAIGHSTSGYAASQLATRPGAAVAAVALIAPAAGSSTLNFLANLSPRPLMVFEGGEDVGPYGRSGDFYGAAAPPKVLVSIPGANHFGYYDDVCVLSDNTATISQADQQRIAEAYLVAFFRRRLQGAVEEEDYLDGVRPIEELEGFGITVTHM</sequence>
<keyword evidence="3" id="KW-1185">Reference proteome</keyword>
<dbReference type="Proteomes" id="UP000612893">
    <property type="component" value="Unassembled WGS sequence"/>
</dbReference>
<organism evidence="2 3">
    <name type="scientific">Candidatus Nephthysia bennettiae</name>
    <dbReference type="NCBI Taxonomy" id="3127016"/>
    <lineage>
        <taxon>Bacteria</taxon>
        <taxon>Bacillati</taxon>
        <taxon>Candidatus Dormiibacterota</taxon>
        <taxon>Candidatus Dormibacteria</taxon>
        <taxon>Candidatus Dormibacterales</taxon>
        <taxon>Candidatus Dormibacteraceae</taxon>
        <taxon>Candidatus Nephthysia</taxon>
    </lineage>
</organism>
<protein>
    <submittedName>
        <fullName evidence="2">Uncharacterized protein</fullName>
    </submittedName>
</protein>
<dbReference type="AlphaFoldDB" id="A0A934N9E6"/>
<dbReference type="PANTHER" id="PTHR33428">
    <property type="entry name" value="CHLOROPHYLLASE-2, CHLOROPLASTIC"/>
    <property type="match status" value="1"/>
</dbReference>
<name>A0A934N9E6_9BACT</name>
<dbReference type="InterPro" id="IPR029058">
    <property type="entry name" value="AB_hydrolase_fold"/>
</dbReference>
<comment type="caution">
    <text evidence="2">The sequence shown here is derived from an EMBL/GenBank/DDBJ whole genome shotgun (WGS) entry which is preliminary data.</text>
</comment>
<evidence type="ECO:0000256" key="1">
    <source>
        <dbReference type="SAM" id="MobiDB-lite"/>
    </source>
</evidence>
<reference evidence="2" key="1">
    <citation type="submission" date="2020-10" db="EMBL/GenBank/DDBJ databases">
        <title>Ca. Dormibacterota MAGs.</title>
        <authorList>
            <person name="Montgomery K."/>
        </authorList>
    </citation>
    <scope>NUCLEOTIDE SEQUENCE [LARGE SCALE GENOMIC DNA]</scope>
    <source>
        <strain evidence="2">SC8812_S17_10</strain>
    </source>
</reference>
<evidence type="ECO:0000313" key="2">
    <source>
        <dbReference type="EMBL" id="MBJ7598594.1"/>
    </source>
</evidence>
<dbReference type="RefSeq" id="WP_338201724.1">
    <property type="nucleotide sequence ID" value="NZ_JAEKNR010000118.1"/>
</dbReference>
<gene>
    <name evidence="2" type="ORF">JF922_10980</name>
</gene>
<feature type="region of interest" description="Disordered" evidence="1">
    <location>
        <begin position="605"/>
        <end position="628"/>
    </location>
</feature>
<accession>A0A934N9E6</accession>
<dbReference type="EMBL" id="JAEKNR010000118">
    <property type="protein sequence ID" value="MBJ7598594.1"/>
    <property type="molecule type" value="Genomic_DNA"/>
</dbReference>
<dbReference type="SUPFAM" id="SSF53474">
    <property type="entry name" value="alpha/beta-Hydrolases"/>
    <property type="match status" value="1"/>
</dbReference>
<evidence type="ECO:0000313" key="3">
    <source>
        <dbReference type="Proteomes" id="UP000612893"/>
    </source>
</evidence>
<dbReference type="Gene3D" id="3.40.50.1820">
    <property type="entry name" value="alpha/beta hydrolase"/>
    <property type="match status" value="1"/>
</dbReference>